<dbReference type="Proteomes" id="UP000317550">
    <property type="component" value="Chromosome"/>
</dbReference>
<dbReference type="InterPro" id="IPR008964">
    <property type="entry name" value="Invasin/intimin_cell_adhesion"/>
</dbReference>
<dbReference type="Gene3D" id="2.60.40.10">
    <property type="entry name" value="Immunoglobulins"/>
    <property type="match status" value="4"/>
</dbReference>
<dbReference type="OrthoDB" id="5522233at2"/>
<dbReference type="EMBL" id="CP041730">
    <property type="protein sequence ID" value="QDQ27433.1"/>
    <property type="molecule type" value="Genomic_DNA"/>
</dbReference>
<dbReference type="InterPro" id="IPR003344">
    <property type="entry name" value="Big_1_dom"/>
</dbReference>
<dbReference type="RefSeq" id="WP_144278826.1">
    <property type="nucleotide sequence ID" value="NZ_CP041730.1"/>
</dbReference>
<feature type="domain" description="Big-1" evidence="3">
    <location>
        <begin position="498"/>
        <end position="597"/>
    </location>
</feature>
<keyword evidence="5" id="KW-1185">Reference proteome</keyword>
<evidence type="ECO:0000313" key="5">
    <source>
        <dbReference type="Proteomes" id="UP000317550"/>
    </source>
</evidence>
<dbReference type="PROSITE" id="PS51127">
    <property type="entry name" value="BIG1"/>
    <property type="match status" value="2"/>
</dbReference>
<feature type="domain" description="Big-1" evidence="3">
    <location>
        <begin position="278"/>
        <end position="373"/>
    </location>
</feature>
<dbReference type="PROSITE" id="PS51257">
    <property type="entry name" value="PROKAR_LIPOPROTEIN"/>
    <property type="match status" value="1"/>
</dbReference>
<feature type="chain" id="PRO_5027774051" description="Big-1 domain-containing protein" evidence="2">
    <location>
        <begin position="26"/>
        <end position="938"/>
    </location>
</feature>
<dbReference type="SMART" id="SM00634">
    <property type="entry name" value="BID_1"/>
    <property type="match status" value="4"/>
</dbReference>
<evidence type="ECO:0000259" key="3">
    <source>
        <dbReference type="PROSITE" id="PS51127"/>
    </source>
</evidence>
<dbReference type="SUPFAM" id="SSF49373">
    <property type="entry name" value="Invasin/intimin cell-adhesion fragments"/>
    <property type="match status" value="4"/>
</dbReference>
<evidence type="ECO:0000313" key="4">
    <source>
        <dbReference type="EMBL" id="QDQ27433.1"/>
    </source>
</evidence>
<dbReference type="InterPro" id="IPR013783">
    <property type="entry name" value="Ig-like_fold"/>
</dbReference>
<evidence type="ECO:0000256" key="2">
    <source>
        <dbReference type="SAM" id="SignalP"/>
    </source>
</evidence>
<sequence>MRFAYLRRFFAACFLFFATTLLLTACGGGAGGSTTTTPAGDTLRIQLSLADGSPGNRIVVGTAANVRLTLYREGNAAKPIANARVTFAFNAELARLGLPSGQTLTDATGTATTTLTGLAQGVDTLVATAEYTDAGGAAQSVNVSLLYEVVPTTTPPSSGSLTLALAGGSQLLSGTQGSVTAQLLDASGRPVSNTIVNFENDSSFATFSPESGTVLTNAEGIASLGLIATAKLGADQLKAVAELPGGGVVPTTVNAVLNYQVVSNGSPGTTPPLLSLAATDSAGQGDNVVAPGDMLTLTAVLLDNGLPVANQKIRFILQSSSPLASLNSGTATTNAQGRAQVQLSALSGGFLAGAFSVSASTVYRGQTLSLDLPLSYLPPVPGIGSIAVAAQPLSYRGSTTVTIQVIDTSRVNRPALAQSVVVKLTSICQGKGLADFDDANPTTDLQGVAVVTYRDLGCGHNDVLSAIPDITSAVGASQTIQLSPVPQSSPGVPAAVQFVDATPTSLQIRGSGGSETAVVRFRVVDANAQPVANQTLNFTLQEQLASIASLNTASAVTDGQGLAGAAVAAGTVGGPVAVVATLAGNTALSAQSSQLLVSTRIPHQNGFSLSVDIGNPEFHDYDGVVVNATLTASDRYGNPVPDGMVVSFKTEGGIGVVRDALNTTSPVGSCVIRNSSCTVTLTSAGNRSLLDQSPAGLHGRMTLIAFARGEDSFADNNGDGRFSDGDTFPPAGSYRYGEPYIDGNESGVRDIDEEFLDFDGDGVYNDGQEGGLFTYHGLSCSHATLCSARNTRYTFDRSVVVWSGSAANIVVRNAGVAVANGGTIILPAPTLVSGTCVEGAPRALTLRVADLNDQSMPAATTVALALDAGNLDFDGYTVPNTNSAALGAPTISFNVIGAFTTIVDASGNATGCQTTPGTIGVTVTTPKGNVSIWNAVVR</sequence>
<gene>
    <name evidence="4" type="ORF">FNU76_14300</name>
</gene>
<comment type="similarity">
    <text evidence="1">Belongs to the intimin/invasin family.</text>
</comment>
<protein>
    <recommendedName>
        <fullName evidence="3">Big-1 domain-containing protein</fullName>
    </recommendedName>
</protein>
<accession>A0A516SH00</accession>
<dbReference type="AlphaFoldDB" id="A0A516SH00"/>
<feature type="signal peptide" evidence="2">
    <location>
        <begin position="1"/>
        <end position="25"/>
    </location>
</feature>
<name>A0A516SH00_9NEIS</name>
<keyword evidence="2" id="KW-0732">Signal</keyword>
<dbReference type="KEGG" id="cari:FNU76_14300"/>
<proteinExistence type="inferred from homology"/>
<evidence type="ECO:0000256" key="1">
    <source>
        <dbReference type="ARBA" id="ARBA00010116"/>
    </source>
</evidence>
<reference evidence="5" key="1">
    <citation type="submission" date="2019-07" db="EMBL/GenBank/DDBJ databases">
        <title>Chitinimonas sp. nov., isolated from Ny-Alesund, arctica soil.</title>
        <authorList>
            <person name="Xu Q."/>
            <person name="Peng F."/>
        </authorList>
    </citation>
    <scope>NUCLEOTIDE SEQUENCE [LARGE SCALE GENOMIC DNA]</scope>
    <source>
        <strain evidence="5">R3-44</strain>
    </source>
</reference>
<organism evidence="4 5">
    <name type="scientific">Chitinimonas arctica</name>
    <dbReference type="NCBI Taxonomy" id="2594795"/>
    <lineage>
        <taxon>Bacteria</taxon>
        <taxon>Pseudomonadati</taxon>
        <taxon>Pseudomonadota</taxon>
        <taxon>Betaproteobacteria</taxon>
        <taxon>Neisseriales</taxon>
        <taxon>Chitinibacteraceae</taxon>
        <taxon>Chitinimonas</taxon>
    </lineage>
</organism>